<dbReference type="Gene3D" id="1.10.357.10">
    <property type="entry name" value="Tetracycline Repressor, domain 2"/>
    <property type="match status" value="1"/>
</dbReference>
<accession>A0A498RDJ1</accession>
<dbReference type="InterPro" id="IPR009057">
    <property type="entry name" value="Homeodomain-like_sf"/>
</dbReference>
<feature type="domain" description="HTH tetR-type" evidence="3">
    <location>
        <begin position="6"/>
        <end position="66"/>
    </location>
</feature>
<feature type="DNA-binding region" description="H-T-H motif" evidence="2">
    <location>
        <begin position="29"/>
        <end position="48"/>
    </location>
</feature>
<keyword evidence="1 2" id="KW-0238">DNA-binding</keyword>
<dbReference type="PANTHER" id="PTHR30055:SF226">
    <property type="entry name" value="HTH-TYPE TRANSCRIPTIONAL REGULATOR PKSA"/>
    <property type="match status" value="1"/>
</dbReference>
<dbReference type="OrthoDB" id="277085at2"/>
<dbReference type="PANTHER" id="PTHR30055">
    <property type="entry name" value="HTH-TYPE TRANSCRIPTIONAL REGULATOR RUTR"/>
    <property type="match status" value="1"/>
</dbReference>
<dbReference type="GO" id="GO:0003700">
    <property type="term" value="F:DNA-binding transcription factor activity"/>
    <property type="evidence" value="ECO:0007669"/>
    <property type="project" value="TreeGrafter"/>
</dbReference>
<dbReference type="EMBL" id="UPPP01000127">
    <property type="protein sequence ID" value="VBB09541.1"/>
    <property type="molecule type" value="Genomic_DNA"/>
</dbReference>
<dbReference type="PROSITE" id="PS50977">
    <property type="entry name" value="HTH_TETR_2"/>
    <property type="match status" value="1"/>
</dbReference>
<sequence>MTDDALVTADRIILAASELFQEKGFHPVTMKNIACRANVSEMTVFRHFSSKKQVLEAVIKKISYIPPLKEVFEDKICWDLETDLLLISETYQKIMADNQLAFLITLREEKTIPEVSQFIRQGPPQFKSFLKTYFGAMQDKKQIGEGDTESLALAFMAINFGYFFFKICGHEMVGISDEQYLKTAIELFAKGIKT</sequence>
<dbReference type="GO" id="GO:0000976">
    <property type="term" value="F:transcription cis-regulatory region binding"/>
    <property type="evidence" value="ECO:0007669"/>
    <property type="project" value="TreeGrafter"/>
</dbReference>
<dbReference type="InterPro" id="IPR001647">
    <property type="entry name" value="HTH_TetR"/>
</dbReference>
<evidence type="ECO:0000256" key="2">
    <source>
        <dbReference type="PROSITE-ProRule" id="PRU00335"/>
    </source>
</evidence>
<dbReference type="InterPro" id="IPR050109">
    <property type="entry name" value="HTH-type_TetR-like_transc_reg"/>
</dbReference>
<gene>
    <name evidence="4" type="ORF">LUCI_4836</name>
</gene>
<evidence type="ECO:0000313" key="4">
    <source>
        <dbReference type="EMBL" id="VBB09541.1"/>
    </source>
</evidence>
<evidence type="ECO:0000313" key="5">
    <source>
        <dbReference type="Proteomes" id="UP000277811"/>
    </source>
</evidence>
<dbReference type="AlphaFoldDB" id="A0A498RDJ1"/>
<dbReference type="Proteomes" id="UP000277811">
    <property type="component" value="Unassembled WGS sequence"/>
</dbReference>
<protein>
    <submittedName>
        <fullName evidence="4">Tetr bacterial regulatory protein hth signature</fullName>
    </submittedName>
</protein>
<name>A0A498RDJ1_9FIRM</name>
<proteinExistence type="predicted"/>
<reference evidence="4 5" key="1">
    <citation type="submission" date="2018-06" db="EMBL/GenBank/DDBJ databases">
        <authorList>
            <person name="Strepis N."/>
        </authorList>
    </citation>
    <scope>NUCLEOTIDE SEQUENCE [LARGE SCALE GENOMIC DNA]</scope>
    <source>
        <strain evidence="4">LUCI</strain>
    </source>
</reference>
<keyword evidence="5" id="KW-1185">Reference proteome</keyword>
<dbReference type="Pfam" id="PF00440">
    <property type="entry name" value="TetR_N"/>
    <property type="match status" value="1"/>
</dbReference>
<evidence type="ECO:0000259" key="3">
    <source>
        <dbReference type="PROSITE" id="PS50977"/>
    </source>
</evidence>
<evidence type="ECO:0000256" key="1">
    <source>
        <dbReference type="ARBA" id="ARBA00023125"/>
    </source>
</evidence>
<dbReference type="SUPFAM" id="SSF46689">
    <property type="entry name" value="Homeodomain-like"/>
    <property type="match status" value="1"/>
</dbReference>
<organism evidence="4 5">
    <name type="scientific">Lucifera butyrica</name>
    <dbReference type="NCBI Taxonomy" id="1351585"/>
    <lineage>
        <taxon>Bacteria</taxon>
        <taxon>Bacillati</taxon>
        <taxon>Bacillota</taxon>
        <taxon>Negativicutes</taxon>
        <taxon>Veillonellales</taxon>
        <taxon>Veillonellaceae</taxon>
        <taxon>Lucifera</taxon>
    </lineage>
</organism>
<dbReference type="RefSeq" id="WP_122630318.1">
    <property type="nucleotide sequence ID" value="NZ_UPPP01000127.1"/>
</dbReference>
<dbReference type="PRINTS" id="PR00455">
    <property type="entry name" value="HTHTETR"/>
</dbReference>